<dbReference type="InterPro" id="IPR011333">
    <property type="entry name" value="SKP1/BTB/POZ_sf"/>
</dbReference>
<dbReference type="Pfam" id="PF00096">
    <property type="entry name" value="zf-C2H2"/>
    <property type="match status" value="7"/>
</dbReference>
<evidence type="ECO:0000256" key="4">
    <source>
        <dbReference type="ARBA" id="ARBA00022771"/>
    </source>
</evidence>
<name>A0AAD9BN52_DISEL</name>
<dbReference type="FunFam" id="3.30.160.60:FF:000016">
    <property type="entry name" value="zinc finger protein 37 homolog"/>
    <property type="match status" value="1"/>
</dbReference>
<feature type="compositionally biased region" description="Acidic residues" evidence="8">
    <location>
        <begin position="146"/>
        <end position="159"/>
    </location>
</feature>
<feature type="domain" description="C2H2-type" evidence="9">
    <location>
        <begin position="363"/>
        <end position="393"/>
    </location>
</feature>
<keyword evidence="4 7" id="KW-0863">Zinc-finger</keyword>
<dbReference type="GO" id="GO:0000978">
    <property type="term" value="F:RNA polymerase II cis-regulatory region sequence-specific DNA binding"/>
    <property type="evidence" value="ECO:0007669"/>
    <property type="project" value="TreeGrafter"/>
</dbReference>
<feature type="domain" description="C2H2-type" evidence="9">
    <location>
        <begin position="222"/>
        <end position="249"/>
    </location>
</feature>
<evidence type="ECO:0000313" key="10">
    <source>
        <dbReference type="EMBL" id="KAK1884978.1"/>
    </source>
</evidence>
<sequence length="567" mass="62872">MANISSHGKLLLHRLHQQREMDFLCDITIMAEKGQDITTLDPDKVSRYALEKLLEFIYTGQMNLSSTRQAAVRRAAVFLGISEATKYMEETPHWSEPSEASELEKDAAFSLPSPTSPGSPSSPVPLSIVSTAGESQEEGTAVKEAEDVDMEEGEADEEYSPTTLKNEFDLGLDMSLEEGEVGVQEAAEMNELTLACPECDKLFKDVSSLRRHEKIHKGLKPFVCIFCSKTFRQATQLKTHLRIHTGEKPFNCPDCDKCFAQKCQLVAHRRMHHGEEKPYTCERCGFKFATSSNYKIHIRLHSGEKPYVCDICGQAFAQSSTLTYHKRRHTGEKPYQCDLCGMSFSVSSSLIAHARKHTGETPYKCSQPQCESSFVTSSELKKHMRRLHPDGNTGVQCLLCGNRFASVKNMIKHQEKAHADEVRQHKERARAVVLLASSHPVAFVQSKLSQENKIMASIPEGGEPANPEPTTPTSKAPAPSAATGPADDDEDATDALLQDFKAEPSDPDITAADQVTFEPDTEQTINSETLHALVEQLRPQPSPPAQSLEQIVIIRTVDNAEHNPPQQ</sequence>
<feature type="domain" description="C2H2-type" evidence="9">
    <location>
        <begin position="250"/>
        <end position="278"/>
    </location>
</feature>
<evidence type="ECO:0000313" key="11">
    <source>
        <dbReference type="Proteomes" id="UP001228049"/>
    </source>
</evidence>
<dbReference type="GO" id="GO:0005634">
    <property type="term" value="C:nucleus"/>
    <property type="evidence" value="ECO:0007669"/>
    <property type="project" value="UniProtKB-SubCell"/>
</dbReference>
<dbReference type="PROSITE" id="PS50157">
    <property type="entry name" value="ZINC_FINGER_C2H2_2"/>
    <property type="match status" value="8"/>
</dbReference>
<dbReference type="InterPro" id="IPR000210">
    <property type="entry name" value="BTB/POZ_dom"/>
</dbReference>
<dbReference type="Pfam" id="PF00651">
    <property type="entry name" value="BTB"/>
    <property type="match status" value="1"/>
</dbReference>
<evidence type="ECO:0000256" key="1">
    <source>
        <dbReference type="ARBA" id="ARBA00004123"/>
    </source>
</evidence>
<feature type="domain" description="C2H2-type" evidence="9">
    <location>
        <begin position="335"/>
        <end position="362"/>
    </location>
</feature>
<dbReference type="FunFam" id="3.30.160.60:FF:000912">
    <property type="entry name" value="Zinc finger protein 660"/>
    <property type="match status" value="1"/>
</dbReference>
<evidence type="ECO:0000256" key="8">
    <source>
        <dbReference type="SAM" id="MobiDB-lite"/>
    </source>
</evidence>
<keyword evidence="2" id="KW-0479">Metal-binding</keyword>
<dbReference type="InterPro" id="IPR036236">
    <property type="entry name" value="Znf_C2H2_sf"/>
</dbReference>
<dbReference type="AlphaFoldDB" id="A0AAD9BN52"/>
<dbReference type="PANTHER" id="PTHR24390">
    <property type="entry name" value="ZINC FINGER PROTEIN"/>
    <property type="match status" value="1"/>
</dbReference>
<dbReference type="InterPro" id="IPR013087">
    <property type="entry name" value="Znf_C2H2_type"/>
</dbReference>
<dbReference type="Proteomes" id="UP001228049">
    <property type="component" value="Unassembled WGS sequence"/>
</dbReference>
<feature type="domain" description="C2H2-type" evidence="9">
    <location>
        <begin position="307"/>
        <end position="334"/>
    </location>
</feature>
<evidence type="ECO:0000256" key="5">
    <source>
        <dbReference type="ARBA" id="ARBA00022833"/>
    </source>
</evidence>
<protein>
    <submittedName>
        <fullName evidence="10">Myoneurin</fullName>
    </submittedName>
</protein>
<feature type="domain" description="C2H2-type" evidence="9">
    <location>
        <begin position="395"/>
        <end position="423"/>
    </location>
</feature>
<proteinExistence type="predicted"/>
<keyword evidence="5" id="KW-0862">Zinc</keyword>
<feature type="domain" description="C2H2-type" evidence="9">
    <location>
        <begin position="279"/>
        <end position="306"/>
    </location>
</feature>
<feature type="region of interest" description="Disordered" evidence="8">
    <location>
        <begin position="457"/>
        <end position="510"/>
    </location>
</feature>
<dbReference type="GO" id="GO:0006357">
    <property type="term" value="P:regulation of transcription by RNA polymerase II"/>
    <property type="evidence" value="ECO:0007669"/>
    <property type="project" value="TreeGrafter"/>
</dbReference>
<feature type="region of interest" description="Disordered" evidence="8">
    <location>
        <begin position="132"/>
        <end position="160"/>
    </location>
</feature>
<dbReference type="Gene3D" id="3.30.710.10">
    <property type="entry name" value="Potassium Channel Kv1.1, Chain A"/>
    <property type="match status" value="1"/>
</dbReference>
<dbReference type="PANTHER" id="PTHR24390:SF237">
    <property type="entry name" value="FI23536P1-RELATED"/>
    <property type="match status" value="1"/>
</dbReference>
<dbReference type="FunFam" id="3.30.160.60:FF:000446">
    <property type="entry name" value="Zinc finger protein"/>
    <property type="match status" value="1"/>
</dbReference>
<evidence type="ECO:0000259" key="9">
    <source>
        <dbReference type="PROSITE" id="PS50157"/>
    </source>
</evidence>
<evidence type="ECO:0000256" key="7">
    <source>
        <dbReference type="PROSITE-ProRule" id="PRU00042"/>
    </source>
</evidence>
<dbReference type="FunFam" id="3.30.160.60:FF:001498">
    <property type="entry name" value="Zinc finger protein 404"/>
    <property type="match status" value="1"/>
</dbReference>
<dbReference type="SUPFAM" id="SSF57667">
    <property type="entry name" value="beta-beta-alpha zinc fingers"/>
    <property type="match status" value="5"/>
</dbReference>
<dbReference type="GO" id="GO:0008270">
    <property type="term" value="F:zinc ion binding"/>
    <property type="evidence" value="ECO:0007669"/>
    <property type="project" value="UniProtKB-KW"/>
</dbReference>
<dbReference type="Gene3D" id="3.30.160.60">
    <property type="entry name" value="Classic Zinc Finger"/>
    <property type="match status" value="7"/>
</dbReference>
<evidence type="ECO:0000256" key="2">
    <source>
        <dbReference type="ARBA" id="ARBA00022723"/>
    </source>
</evidence>
<dbReference type="PROSITE" id="PS00028">
    <property type="entry name" value="ZINC_FINGER_C2H2_1"/>
    <property type="match status" value="8"/>
</dbReference>
<evidence type="ECO:0000256" key="3">
    <source>
        <dbReference type="ARBA" id="ARBA00022737"/>
    </source>
</evidence>
<reference evidence="10" key="1">
    <citation type="submission" date="2023-04" db="EMBL/GenBank/DDBJ databases">
        <title>Chromosome-level genome of Chaenocephalus aceratus.</title>
        <authorList>
            <person name="Park H."/>
        </authorList>
    </citation>
    <scope>NUCLEOTIDE SEQUENCE</scope>
    <source>
        <strain evidence="10">DE</strain>
        <tissue evidence="10">Muscle</tissue>
    </source>
</reference>
<comment type="caution">
    <text evidence="10">The sequence shown here is derived from an EMBL/GenBank/DDBJ whole genome shotgun (WGS) entry which is preliminary data.</text>
</comment>
<keyword evidence="6" id="KW-0539">Nucleus</keyword>
<dbReference type="GO" id="GO:0045596">
    <property type="term" value="P:negative regulation of cell differentiation"/>
    <property type="evidence" value="ECO:0007669"/>
    <property type="project" value="UniProtKB-ARBA"/>
</dbReference>
<organism evidence="10 11">
    <name type="scientific">Dissostichus eleginoides</name>
    <name type="common">Patagonian toothfish</name>
    <name type="synonym">Dissostichus amissus</name>
    <dbReference type="NCBI Taxonomy" id="100907"/>
    <lineage>
        <taxon>Eukaryota</taxon>
        <taxon>Metazoa</taxon>
        <taxon>Chordata</taxon>
        <taxon>Craniata</taxon>
        <taxon>Vertebrata</taxon>
        <taxon>Euteleostomi</taxon>
        <taxon>Actinopterygii</taxon>
        <taxon>Neopterygii</taxon>
        <taxon>Teleostei</taxon>
        <taxon>Neoteleostei</taxon>
        <taxon>Acanthomorphata</taxon>
        <taxon>Eupercaria</taxon>
        <taxon>Perciformes</taxon>
        <taxon>Notothenioidei</taxon>
        <taxon>Nototheniidae</taxon>
        <taxon>Dissostichus</taxon>
    </lineage>
</organism>
<evidence type="ECO:0000256" key="6">
    <source>
        <dbReference type="ARBA" id="ARBA00023242"/>
    </source>
</evidence>
<accession>A0AAD9BN52</accession>
<gene>
    <name evidence="10" type="ORF">KUDE01_031174</name>
</gene>
<comment type="subcellular location">
    <subcellularLocation>
        <location evidence="1">Nucleus</location>
    </subcellularLocation>
</comment>
<feature type="compositionally biased region" description="Low complexity" evidence="8">
    <location>
        <begin position="471"/>
        <end position="485"/>
    </location>
</feature>
<keyword evidence="3" id="KW-0677">Repeat</keyword>
<dbReference type="SUPFAM" id="SSF54695">
    <property type="entry name" value="POZ domain"/>
    <property type="match status" value="1"/>
</dbReference>
<dbReference type="GO" id="GO:0003700">
    <property type="term" value="F:DNA-binding transcription factor activity"/>
    <property type="evidence" value="ECO:0007669"/>
    <property type="project" value="TreeGrafter"/>
</dbReference>
<keyword evidence="11" id="KW-1185">Reference proteome</keyword>
<feature type="domain" description="C2H2-type" evidence="9">
    <location>
        <begin position="194"/>
        <end position="221"/>
    </location>
</feature>
<dbReference type="SMART" id="SM00355">
    <property type="entry name" value="ZnF_C2H2"/>
    <property type="match status" value="8"/>
</dbReference>
<dbReference type="EMBL" id="JASDAP010000021">
    <property type="protein sequence ID" value="KAK1884978.1"/>
    <property type="molecule type" value="Genomic_DNA"/>
</dbReference>
<dbReference type="FunFam" id="3.30.160.60:FF:000925">
    <property type="entry name" value="Zinc finger protein 668"/>
    <property type="match status" value="1"/>
</dbReference>
<dbReference type="FunFam" id="3.30.160.60:FF:000557">
    <property type="entry name" value="zinc finger and SCAN domain-containing protein 29"/>
    <property type="match status" value="1"/>
</dbReference>